<evidence type="ECO:0000256" key="2">
    <source>
        <dbReference type="ARBA" id="ARBA00022475"/>
    </source>
</evidence>
<keyword evidence="6 8" id="KW-1133">Transmembrane helix</keyword>
<protein>
    <recommendedName>
        <fullName evidence="9">Glycosyltransferase RgtA/B/C/D-like domain-containing protein</fullName>
    </recommendedName>
</protein>
<evidence type="ECO:0000313" key="11">
    <source>
        <dbReference type="Proteomes" id="UP000245081"/>
    </source>
</evidence>
<feature type="transmembrane region" description="Helical" evidence="8">
    <location>
        <begin position="204"/>
        <end position="226"/>
    </location>
</feature>
<feature type="transmembrane region" description="Helical" evidence="8">
    <location>
        <begin position="344"/>
        <end position="377"/>
    </location>
</feature>
<feature type="transmembrane region" description="Helical" evidence="8">
    <location>
        <begin position="291"/>
        <end position="309"/>
    </location>
</feature>
<dbReference type="AlphaFoldDB" id="A0A2R5F4R9"/>
<evidence type="ECO:0000256" key="3">
    <source>
        <dbReference type="ARBA" id="ARBA00022676"/>
    </source>
</evidence>
<feature type="transmembrane region" description="Helical" evidence="8">
    <location>
        <begin position="86"/>
        <end position="103"/>
    </location>
</feature>
<feature type="transmembrane region" description="Helical" evidence="8">
    <location>
        <begin position="389"/>
        <end position="407"/>
    </location>
</feature>
<gene>
    <name evidence="10" type="ORF">NMK_0947</name>
</gene>
<feature type="transmembrane region" description="Helical" evidence="8">
    <location>
        <begin position="315"/>
        <end position="332"/>
    </location>
</feature>
<organism evidence="10 11">
    <name type="scientific">Novimethylophilus kurashikiensis</name>
    <dbReference type="NCBI Taxonomy" id="1825523"/>
    <lineage>
        <taxon>Bacteria</taxon>
        <taxon>Pseudomonadati</taxon>
        <taxon>Pseudomonadota</taxon>
        <taxon>Betaproteobacteria</taxon>
        <taxon>Nitrosomonadales</taxon>
        <taxon>Methylophilaceae</taxon>
        <taxon>Novimethylophilus</taxon>
    </lineage>
</organism>
<evidence type="ECO:0000256" key="4">
    <source>
        <dbReference type="ARBA" id="ARBA00022679"/>
    </source>
</evidence>
<dbReference type="GO" id="GO:0009103">
    <property type="term" value="P:lipopolysaccharide biosynthetic process"/>
    <property type="evidence" value="ECO:0007669"/>
    <property type="project" value="UniProtKB-ARBA"/>
</dbReference>
<proteinExistence type="predicted"/>
<keyword evidence="5 8" id="KW-0812">Transmembrane</keyword>
<comment type="caution">
    <text evidence="10">The sequence shown here is derived from an EMBL/GenBank/DDBJ whole genome shotgun (WGS) entry which is preliminary data.</text>
</comment>
<sequence length="502" mass="54952">MTPSLKALLVILALLLPTLLIGLGSRPVYKIQEVRIAETAREMIASGNWDMPHYNGELRLQKPPLPYWLTAASYEIGGIDETTTRLPAVLFSLLTAMLLFTWVQRETGIKAAANTALVLTASYIGIRYGRSGEADAILLFFISAACLIGYQVFLHGGNKGLQTLFGLALGLGFLSKGPAALAIPLLTLLGYGWMEKRLGAFKQCFSLTGIVLLLVTAFGWYAWLVWKRPDAVHYFVTKQVDETFVSGTHAKPAWWYPPHILEFFAPWGFLLIPAGWAAYRSRETSSLPAHVKFAWIWLAVVFVLLTATINKQMQYALLFAPPLAVILGYYLTSTHGRFAGVNQGLFYLFTAIAAMGVGYILVKAGISAALWLLLPLLPLLLHRVLRTDISAPVLFVAGIAAMTYLYSDEQLSKEPRKVAAQTVLTAAGNAAPLYQSAPGDGALSFYAHRVIPPVKNEALQTLVQKTGTVWLITHVAPTVPGSMVDVVAEADELKLCRLQHKP</sequence>
<dbReference type="OrthoDB" id="9775035at2"/>
<dbReference type="PANTHER" id="PTHR33908">
    <property type="entry name" value="MANNOSYLTRANSFERASE YKCB-RELATED"/>
    <property type="match status" value="1"/>
</dbReference>
<dbReference type="InterPro" id="IPR038731">
    <property type="entry name" value="RgtA/B/C-like"/>
</dbReference>
<dbReference type="RefSeq" id="WP_109014608.1">
    <property type="nucleotide sequence ID" value="NZ_BDOQ01000003.1"/>
</dbReference>
<keyword evidence="3" id="KW-0328">Glycosyltransferase</keyword>
<name>A0A2R5F4R9_9PROT</name>
<reference evidence="10 11" key="1">
    <citation type="journal article" date="2018" name="Environ. Microbiol.">
        <title>Isolation and genomic characterization of Novimethylophilus kurashikiensis gen. nov. sp. nov., a new lanthanide-dependent methylotrophic species of Methylophilaceae.</title>
        <authorList>
            <person name="Lv H."/>
            <person name="Sahin N."/>
            <person name="Tani A."/>
        </authorList>
    </citation>
    <scope>NUCLEOTIDE SEQUENCE [LARGE SCALE GENOMIC DNA]</scope>
    <source>
        <strain evidence="10 11">La2-4</strain>
    </source>
</reference>
<evidence type="ECO:0000256" key="1">
    <source>
        <dbReference type="ARBA" id="ARBA00004651"/>
    </source>
</evidence>
<dbReference type="InterPro" id="IPR050297">
    <property type="entry name" value="LipidA_mod_glycosyltrf_83"/>
</dbReference>
<keyword evidence="7 8" id="KW-0472">Membrane</keyword>
<dbReference type="EMBL" id="BDOQ01000003">
    <property type="protein sequence ID" value="GBG13400.1"/>
    <property type="molecule type" value="Genomic_DNA"/>
</dbReference>
<evidence type="ECO:0000256" key="5">
    <source>
        <dbReference type="ARBA" id="ARBA00022692"/>
    </source>
</evidence>
<dbReference type="Proteomes" id="UP000245081">
    <property type="component" value="Unassembled WGS sequence"/>
</dbReference>
<dbReference type="GO" id="GO:0010041">
    <property type="term" value="P:response to iron(III) ion"/>
    <property type="evidence" value="ECO:0007669"/>
    <property type="project" value="TreeGrafter"/>
</dbReference>
<accession>A0A2R5F4R9</accession>
<evidence type="ECO:0000256" key="7">
    <source>
        <dbReference type="ARBA" id="ARBA00023136"/>
    </source>
</evidence>
<keyword evidence="2" id="KW-1003">Cell membrane</keyword>
<feature type="transmembrane region" description="Helical" evidence="8">
    <location>
        <begin position="136"/>
        <end position="153"/>
    </location>
</feature>
<comment type="subcellular location">
    <subcellularLocation>
        <location evidence="1">Cell membrane</location>
        <topology evidence="1">Multi-pass membrane protein</topology>
    </subcellularLocation>
</comment>
<evidence type="ECO:0000256" key="6">
    <source>
        <dbReference type="ARBA" id="ARBA00022989"/>
    </source>
</evidence>
<evidence type="ECO:0000313" key="10">
    <source>
        <dbReference type="EMBL" id="GBG13400.1"/>
    </source>
</evidence>
<feature type="domain" description="Glycosyltransferase RgtA/B/C/D-like" evidence="9">
    <location>
        <begin position="62"/>
        <end position="218"/>
    </location>
</feature>
<evidence type="ECO:0000259" key="9">
    <source>
        <dbReference type="Pfam" id="PF13231"/>
    </source>
</evidence>
<keyword evidence="4" id="KW-0808">Transferase</keyword>
<feature type="transmembrane region" description="Helical" evidence="8">
    <location>
        <begin position="260"/>
        <end position="279"/>
    </location>
</feature>
<dbReference type="GO" id="GO:0016763">
    <property type="term" value="F:pentosyltransferase activity"/>
    <property type="evidence" value="ECO:0007669"/>
    <property type="project" value="TreeGrafter"/>
</dbReference>
<keyword evidence="11" id="KW-1185">Reference proteome</keyword>
<dbReference type="GO" id="GO:0005886">
    <property type="term" value="C:plasma membrane"/>
    <property type="evidence" value="ECO:0007669"/>
    <property type="project" value="UniProtKB-SubCell"/>
</dbReference>
<evidence type="ECO:0000256" key="8">
    <source>
        <dbReference type="SAM" id="Phobius"/>
    </source>
</evidence>
<dbReference type="Pfam" id="PF13231">
    <property type="entry name" value="PMT_2"/>
    <property type="match status" value="1"/>
</dbReference>
<dbReference type="PANTHER" id="PTHR33908:SF3">
    <property type="entry name" value="UNDECAPRENYL PHOSPHATE-ALPHA-4-AMINO-4-DEOXY-L-ARABINOSE ARABINOSYL TRANSFERASE"/>
    <property type="match status" value="1"/>
</dbReference>
<feature type="transmembrane region" description="Helical" evidence="8">
    <location>
        <begin position="165"/>
        <end position="192"/>
    </location>
</feature>